<organism evidence="1 2">
    <name type="scientific">Enhygromyxa salina</name>
    <dbReference type="NCBI Taxonomy" id="215803"/>
    <lineage>
        <taxon>Bacteria</taxon>
        <taxon>Pseudomonadati</taxon>
        <taxon>Myxococcota</taxon>
        <taxon>Polyangia</taxon>
        <taxon>Nannocystales</taxon>
        <taxon>Nannocystaceae</taxon>
        <taxon>Enhygromyxa</taxon>
    </lineage>
</organism>
<dbReference type="Proteomes" id="UP000238823">
    <property type="component" value="Unassembled WGS sequence"/>
</dbReference>
<protein>
    <submittedName>
        <fullName evidence="1">Uncharacterized protein</fullName>
    </submittedName>
</protein>
<sequence>MGGGDAELVGADLLVLGEDLGGFWGWVVDCGGLVGEDGFSELLGFAGDDDDREVGGIDVLADRGVDLVEGHGVEGGGEALEVGLAVEAVELVVDGVAQPLGGGVGEVQDVLAQEVAGELELLLGEALVGELLELAVGGSEGEVSVLVGEGSDPDLE</sequence>
<evidence type="ECO:0000313" key="1">
    <source>
        <dbReference type="EMBL" id="PRP90438.1"/>
    </source>
</evidence>
<comment type="caution">
    <text evidence="1">The sequence shown here is derived from an EMBL/GenBank/DDBJ whole genome shotgun (WGS) entry which is preliminary data.</text>
</comment>
<accession>A0A2S9XC58</accession>
<evidence type="ECO:0000313" key="2">
    <source>
        <dbReference type="Proteomes" id="UP000238823"/>
    </source>
</evidence>
<name>A0A2S9XC58_9BACT</name>
<dbReference type="AlphaFoldDB" id="A0A2S9XC58"/>
<reference evidence="1 2" key="1">
    <citation type="submission" date="2018-03" db="EMBL/GenBank/DDBJ databases">
        <title>Draft Genome Sequences of the Obligatory Marine Myxobacteria Enhygromyxa salina SWB007.</title>
        <authorList>
            <person name="Poehlein A."/>
            <person name="Moghaddam J.A."/>
            <person name="Harms H."/>
            <person name="Alanjari M."/>
            <person name="Koenig G.M."/>
            <person name="Daniel R."/>
            <person name="Schaeberle T.F."/>
        </authorList>
    </citation>
    <scope>NUCLEOTIDE SEQUENCE [LARGE SCALE GENOMIC DNA]</scope>
    <source>
        <strain evidence="1 2">SWB007</strain>
    </source>
</reference>
<gene>
    <name evidence="1" type="ORF">ENSA7_82430</name>
</gene>
<dbReference type="EMBL" id="PVNL01000191">
    <property type="protein sequence ID" value="PRP90438.1"/>
    <property type="molecule type" value="Genomic_DNA"/>
</dbReference>
<proteinExistence type="predicted"/>